<sequence length="217" mass="23800">MSEPGTPSPFLTLITNPRLYFETRREQPRWMLLTLVLAAITGALSSLTLRYMMQSPSYLAYVHTLTKAQAARVASQAASVTPISAFAGVFVAVTLSAVFLWLIARIFSLAIEYRRVVFIMASATVISVLGTLFDTIMTFLTGRYQTNFLSISTLTGGTGRFGGIESALGLFLIGSLIIQTIGLAVFTRMSVRRSVWPVLVAYLLPPILSMIFYKPTP</sequence>
<feature type="transmembrane region" description="Helical" evidence="5">
    <location>
        <begin position="83"/>
        <end position="104"/>
    </location>
</feature>
<gene>
    <name evidence="7" type="ORF">B2M26_00520</name>
</gene>
<name>A0A1V4EXL6_9BACL</name>
<dbReference type="RefSeq" id="WP_079289644.1">
    <property type="nucleotide sequence ID" value="NZ_MWPS01000001.1"/>
</dbReference>
<keyword evidence="2 5" id="KW-0812">Transmembrane</keyword>
<protein>
    <recommendedName>
        <fullName evidence="6">Yip1 domain-containing protein</fullName>
    </recommendedName>
</protein>
<reference evidence="7 8" key="1">
    <citation type="submission" date="2017-02" db="EMBL/GenBank/DDBJ databases">
        <title>Draft genome of Acidibacillus ferrooxidans Huett2.</title>
        <authorList>
            <person name="Schopf S."/>
        </authorList>
    </citation>
    <scope>NUCLEOTIDE SEQUENCE [LARGE SCALE GENOMIC DNA]</scope>
    <source>
        <strain evidence="7 8">Huett2</strain>
    </source>
</reference>
<evidence type="ECO:0000256" key="5">
    <source>
        <dbReference type="SAM" id="Phobius"/>
    </source>
</evidence>
<organism evidence="7 8">
    <name type="scientific">Ferroacidibacillus organovorans</name>
    <dbReference type="NCBI Taxonomy" id="1765683"/>
    <lineage>
        <taxon>Bacteria</taxon>
        <taxon>Bacillati</taxon>
        <taxon>Bacillota</taxon>
        <taxon>Bacilli</taxon>
        <taxon>Bacillales</taxon>
        <taxon>Alicyclobacillaceae</taxon>
        <taxon>Ferroacidibacillus</taxon>
    </lineage>
</organism>
<feature type="transmembrane region" description="Helical" evidence="5">
    <location>
        <begin position="167"/>
        <end position="187"/>
    </location>
</feature>
<keyword evidence="4 5" id="KW-0472">Membrane</keyword>
<feature type="transmembrane region" description="Helical" evidence="5">
    <location>
        <begin position="30"/>
        <end position="53"/>
    </location>
</feature>
<dbReference type="Proteomes" id="UP000190229">
    <property type="component" value="Unassembled WGS sequence"/>
</dbReference>
<dbReference type="InterPro" id="IPR006977">
    <property type="entry name" value="Yip1_dom"/>
</dbReference>
<keyword evidence="8" id="KW-1185">Reference proteome</keyword>
<evidence type="ECO:0000313" key="8">
    <source>
        <dbReference type="Proteomes" id="UP000190229"/>
    </source>
</evidence>
<evidence type="ECO:0000256" key="4">
    <source>
        <dbReference type="ARBA" id="ARBA00023136"/>
    </source>
</evidence>
<accession>A0A1V4EXL6</accession>
<dbReference type="EMBL" id="MWPS01000001">
    <property type="protein sequence ID" value="OPG17669.1"/>
    <property type="molecule type" value="Genomic_DNA"/>
</dbReference>
<evidence type="ECO:0000256" key="1">
    <source>
        <dbReference type="ARBA" id="ARBA00004141"/>
    </source>
</evidence>
<dbReference type="GO" id="GO:0016020">
    <property type="term" value="C:membrane"/>
    <property type="evidence" value="ECO:0007669"/>
    <property type="project" value="UniProtKB-SubCell"/>
</dbReference>
<evidence type="ECO:0000256" key="2">
    <source>
        <dbReference type="ARBA" id="ARBA00022692"/>
    </source>
</evidence>
<proteinExistence type="predicted"/>
<keyword evidence="3 5" id="KW-1133">Transmembrane helix</keyword>
<feature type="domain" description="Yip1" evidence="6">
    <location>
        <begin position="12"/>
        <end position="203"/>
    </location>
</feature>
<feature type="transmembrane region" description="Helical" evidence="5">
    <location>
        <begin position="194"/>
        <end position="213"/>
    </location>
</feature>
<evidence type="ECO:0000259" key="6">
    <source>
        <dbReference type="Pfam" id="PF04893"/>
    </source>
</evidence>
<evidence type="ECO:0000313" key="7">
    <source>
        <dbReference type="EMBL" id="OPG17669.1"/>
    </source>
</evidence>
<dbReference type="Pfam" id="PF04893">
    <property type="entry name" value="Yip1"/>
    <property type="match status" value="1"/>
</dbReference>
<evidence type="ECO:0000256" key="3">
    <source>
        <dbReference type="ARBA" id="ARBA00022989"/>
    </source>
</evidence>
<feature type="transmembrane region" description="Helical" evidence="5">
    <location>
        <begin position="116"/>
        <end position="140"/>
    </location>
</feature>
<dbReference type="AlphaFoldDB" id="A0A1V4EXL6"/>
<comment type="subcellular location">
    <subcellularLocation>
        <location evidence="1">Membrane</location>
        <topology evidence="1">Multi-pass membrane protein</topology>
    </subcellularLocation>
</comment>
<comment type="caution">
    <text evidence="7">The sequence shown here is derived from an EMBL/GenBank/DDBJ whole genome shotgun (WGS) entry which is preliminary data.</text>
</comment>